<dbReference type="VEuPathDB" id="VectorBase:GAUT037641"/>
<evidence type="ECO:0000256" key="1">
    <source>
        <dbReference type="SAM" id="Phobius"/>
    </source>
</evidence>
<name>A0A1A9VHK1_GLOAU</name>
<organism evidence="2 3">
    <name type="scientific">Glossina austeni</name>
    <name type="common">Savannah tsetse fly</name>
    <dbReference type="NCBI Taxonomy" id="7395"/>
    <lineage>
        <taxon>Eukaryota</taxon>
        <taxon>Metazoa</taxon>
        <taxon>Ecdysozoa</taxon>
        <taxon>Arthropoda</taxon>
        <taxon>Hexapoda</taxon>
        <taxon>Insecta</taxon>
        <taxon>Pterygota</taxon>
        <taxon>Neoptera</taxon>
        <taxon>Endopterygota</taxon>
        <taxon>Diptera</taxon>
        <taxon>Brachycera</taxon>
        <taxon>Muscomorpha</taxon>
        <taxon>Hippoboscoidea</taxon>
        <taxon>Glossinidae</taxon>
        <taxon>Glossina</taxon>
    </lineage>
</organism>
<feature type="transmembrane region" description="Helical" evidence="1">
    <location>
        <begin position="68"/>
        <end position="90"/>
    </location>
</feature>
<dbReference type="AlphaFoldDB" id="A0A1A9VHK1"/>
<sequence length="128" mass="14774">MPHSPVITYSIVVTSKSVPLRGKRASELELTRTQSNLVCYYFGDMGNVVWHTSYKLLLFNYIDYNNPVAVALVVFVVVVVVVVVVVNVAVSPECVSQQIYFNTDHHHHCNHHHHHLHDHYRQRHCHHS</sequence>
<keyword evidence="1" id="KW-0472">Membrane</keyword>
<evidence type="ECO:0000313" key="2">
    <source>
        <dbReference type="EnsemblMetazoa" id="GAUT037641-PA"/>
    </source>
</evidence>
<reference evidence="2" key="1">
    <citation type="submission" date="2020-05" db="UniProtKB">
        <authorList>
            <consortium name="EnsemblMetazoa"/>
        </authorList>
    </citation>
    <scope>IDENTIFICATION</scope>
    <source>
        <strain evidence="2">TTRI</strain>
    </source>
</reference>
<keyword evidence="3" id="KW-1185">Reference proteome</keyword>
<protein>
    <submittedName>
        <fullName evidence="2">Uncharacterized protein</fullName>
    </submittedName>
</protein>
<keyword evidence="1" id="KW-0812">Transmembrane</keyword>
<dbReference type="EnsemblMetazoa" id="GAUT037641-RA">
    <property type="protein sequence ID" value="GAUT037641-PA"/>
    <property type="gene ID" value="GAUT037641"/>
</dbReference>
<keyword evidence="1" id="KW-1133">Transmembrane helix</keyword>
<proteinExistence type="predicted"/>
<dbReference type="Proteomes" id="UP000078200">
    <property type="component" value="Unassembled WGS sequence"/>
</dbReference>
<evidence type="ECO:0000313" key="3">
    <source>
        <dbReference type="Proteomes" id="UP000078200"/>
    </source>
</evidence>
<accession>A0A1A9VHK1</accession>